<reference evidence="1 2" key="1">
    <citation type="submission" date="2017-09" db="EMBL/GenBank/DDBJ databases">
        <title>Depth-based differentiation of microbial function through sediment-hosted aquifers and enrichment of novel symbionts in the deep terrestrial subsurface.</title>
        <authorList>
            <person name="Probst A.J."/>
            <person name="Ladd B."/>
            <person name="Jarett J.K."/>
            <person name="Geller-Mcgrath D.E."/>
            <person name="Sieber C.M."/>
            <person name="Emerson J.B."/>
            <person name="Anantharaman K."/>
            <person name="Thomas B.C."/>
            <person name="Malmstrom R."/>
            <person name="Stieglmeier M."/>
            <person name="Klingl A."/>
            <person name="Woyke T."/>
            <person name="Ryan C.M."/>
            <person name="Banfield J.F."/>
        </authorList>
    </citation>
    <scope>NUCLEOTIDE SEQUENCE [LARGE SCALE GENOMIC DNA]</scope>
    <source>
        <strain evidence="1">CG23_combo_of_CG06-09_8_20_14_all_37_18</strain>
    </source>
</reference>
<evidence type="ECO:0000313" key="2">
    <source>
        <dbReference type="Proteomes" id="UP000229952"/>
    </source>
</evidence>
<organism evidence="1 2">
    <name type="scientific">Candidatus Nealsonbacteria bacterium CG23_combo_of_CG06-09_8_20_14_all_37_18</name>
    <dbReference type="NCBI Taxonomy" id="1974720"/>
    <lineage>
        <taxon>Bacteria</taxon>
        <taxon>Candidatus Nealsoniibacteriota</taxon>
    </lineage>
</organism>
<dbReference type="Proteomes" id="UP000229952">
    <property type="component" value="Unassembled WGS sequence"/>
</dbReference>
<protein>
    <submittedName>
        <fullName evidence="1">SAM-dependent methyltransferase</fullName>
    </submittedName>
</protein>
<dbReference type="InterPro" id="IPR029063">
    <property type="entry name" value="SAM-dependent_MTases_sf"/>
</dbReference>
<keyword evidence="1" id="KW-0489">Methyltransferase</keyword>
<dbReference type="Pfam" id="PF13489">
    <property type="entry name" value="Methyltransf_23"/>
    <property type="match status" value="1"/>
</dbReference>
<accession>A0A2G9Z0P6</accession>
<dbReference type="GO" id="GO:0008168">
    <property type="term" value="F:methyltransferase activity"/>
    <property type="evidence" value="ECO:0007669"/>
    <property type="project" value="UniProtKB-KW"/>
</dbReference>
<dbReference type="CDD" id="cd02440">
    <property type="entry name" value="AdoMet_MTases"/>
    <property type="match status" value="1"/>
</dbReference>
<proteinExistence type="predicted"/>
<dbReference type="PANTHER" id="PTHR43861">
    <property type="entry name" value="TRANS-ACONITATE 2-METHYLTRANSFERASE-RELATED"/>
    <property type="match status" value="1"/>
</dbReference>
<comment type="caution">
    <text evidence="1">The sequence shown here is derived from an EMBL/GenBank/DDBJ whole genome shotgun (WGS) entry which is preliminary data.</text>
</comment>
<sequence length="184" mass="21188">MVLDNILRYLRHRTVVKKIPSNSIVCDIGCGENAYFFKKISGLINYGFGFDKDIEFYKDSKIELRKINFETEKLPLSQEIVDIVTMMAVLEHLDNCQNVLQEIYRILKPGGRLILTTPSPAAKFILEFLAFKLKLISRRDIKEHKKYLSPQEIKNLLSKSGFQPEKIKTSYFEGGLNILAVAEK</sequence>
<dbReference type="GO" id="GO:0032259">
    <property type="term" value="P:methylation"/>
    <property type="evidence" value="ECO:0007669"/>
    <property type="project" value="UniProtKB-KW"/>
</dbReference>
<dbReference type="PANTHER" id="PTHR43861:SF6">
    <property type="entry name" value="METHYLTRANSFERASE TYPE 11"/>
    <property type="match status" value="1"/>
</dbReference>
<name>A0A2G9Z0P6_9BACT</name>
<dbReference type="Gene3D" id="3.40.50.150">
    <property type="entry name" value="Vaccinia Virus protein VP39"/>
    <property type="match status" value="1"/>
</dbReference>
<gene>
    <name evidence="1" type="ORF">COX35_01490</name>
</gene>
<evidence type="ECO:0000313" key="1">
    <source>
        <dbReference type="EMBL" id="PIP24291.1"/>
    </source>
</evidence>
<dbReference type="EMBL" id="PCRQ01000037">
    <property type="protein sequence ID" value="PIP24291.1"/>
    <property type="molecule type" value="Genomic_DNA"/>
</dbReference>
<dbReference type="AlphaFoldDB" id="A0A2G9Z0P6"/>
<dbReference type="SUPFAM" id="SSF53335">
    <property type="entry name" value="S-adenosyl-L-methionine-dependent methyltransferases"/>
    <property type="match status" value="1"/>
</dbReference>
<keyword evidence="1" id="KW-0808">Transferase</keyword>